<evidence type="ECO:0000313" key="7">
    <source>
        <dbReference type="Proteomes" id="UP000596929"/>
    </source>
</evidence>
<dbReference type="InterPro" id="IPR036388">
    <property type="entry name" value="WH-like_DNA-bd_sf"/>
</dbReference>
<evidence type="ECO:0000313" key="6">
    <source>
        <dbReference type="EMBL" id="MBC5628232.1"/>
    </source>
</evidence>
<dbReference type="InterPro" id="IPR035472">
    <property type="entry name" value="RpiR-like_SIS"/>
</dbReference>
<keyword evidence="1" id="KW-0805">Transcription regulation</keyword>
<dbReference type="Proteomes" id="UP000596929">
    <property type="component" value="Unassembled WGS sequence"/>
</dbReference>
<dbReference type="PROSITE" id="PS51464">
    <property type="entry name" value="SIS"/>
    <property type="match status" value="1"/>
</dbReference>
<name>A0ABR7DA11_9CLOT</name>
<dbReference type="InterPro" id="IPR047640">
    <property type="entry name" value="RpiR-like"/>
</dbReference>
<evidence type="ECO:0000256" key="2">
    <source>
        <dbReference type="ARBA" id="ARBA00023125"/>
    </source>
</evidence>
<dbReference type="CDD" id="cd05013">
    <property type="entry name" value="SIS_RpiR"/>
    <property type="match status" value="1"/>
</dbReference>
<dbReference type="SUPFAM" id="SSF46689">
    <property type="entry name" value="Homeodomain-like"/>
    <property type="match status" value="1"/>
</dbReference>
<dbReference type="Gene3D" id="1.10.10.10">
    <property type="entry name" value="Winged helix-like DNA-binding domain superfamily/Winged helix DNA-binding domain"/>
    <property type="match status" value="1"/>
</dbReference>
<organism evidence="6 7">
    <name type="scientific">Clostridium hominis</name>
    <dbReference type="NCBI Taxonomy" id="2763036"/>
    <lineage>
        <taxon>Bacteria</taxon>
        <taxon>Bacillati</taxon>
        <taxon>Bacillota</taxon>
        <taxon>Clostridia</taxon>
        <taxon>Eubacteriales</taxon>
        <taxon>Clostridiaceae</taxon>
        <taxon>Clostridium</taxon>
    </lineage>
</organism>
<dbReference type="PANTHER" id="PTHR30514:SF10">
    <property type="entry name" value="MURR_RPIR FAMILY TRANSCRIPTIONAL REGULATOR"/>
    <property type="match status" value="1"/>
</dbReference>
<sequence length="255" mass="29190">MSLLKMYQENEEYLTKTEKLCFENLLKNIDIKTDITIQKIADETSVSTTTIFRMIKNLGYESFRDFRYDLLYLKREKFPNRYDDKKDALSTISESLAETEKLLRESNIDPIVDKIINAKRVMVCGSGMNNYIGGILEVKLNLCNIDTKYREDSWLMYLESSNLTKDDVVIILSKTGETKSLIDIVKNIKLNGVSVIYIGEVGYSTIGDLADYKLSVAKVEEEGIDMDSRLQEHFAVNLLTKKITDKIQAGKQESV</sequence>
<dbReference type="Pfam" id="PF01380">
    <property type="entry name" value="SIS"/>
    <property type="match status" value="1"/>
</dbReference>
<protein>
    <submittedName>
        <fullName evidence="6">MurR/RpiR family transcriptional regulator</fullName>
    </submittedName>
</protein>
<evidence type="ECO:0000259" key="5">
    <source>
        <dbReference type="PROSITE" id="PS51464"/>
    </source>
</evidence>
<dbReference type="PANTHER" id="PTHR30514">
    <property type="entry name" value="GLUCOKINASE"/>
    <property type="match status" value="1"/>
</dbReference>
<evidence type="ECO:0000256" key="3">
    <source>
        <dbReference type="ARBA" id="ARBA00023163"/>
    </source>
</evidence>
<evidence type="ECO:0000256" key="1">
    <source>
        <dbReference type="ARBA" id="ARBA00023015"/>
    </source>
</evidence>
<dbReference type="InterPro" id="IPR009057">
    <property type="entry name" value="Homeodomain-like_sf"/>
</dbReference>
<dbReference type="InterPro" id="IPR001347">
    <property type="entry name" value="SIS_dom"/>
</dbReference>
<dbReference type="InterPro" id="IPR046348">
    <property type="entry name" value="SIS_dom_sf"/>
</dbReference>
<comment type="caution">
    <text evidence="6">The sequence shown here is derived from an EMBL/GenBank/DDBJ whole genome shotgun (WGS) entry which is preliminary data.</text>
</comment>
<dbReference type="InterPro" id="IPR000281">
    <property type="entry name" value="HTH_RpiR"/>
</dbReference>
<dbReference type="RefSeq" id="WP_032117827.1">
    <property type="nucleotide sequence ID" value="NZ_JACOOO010000005.1"/>
</dbReference>
<accession>A0ABR7DA11</accession>
<dbReference type="Gene3D" id="3.40.50.10490">
    <property type="entry name" value="Glucose-6-phosphate isomerase like protein, domain 1"/>
    <property type="match status" value="1"/>
</dbReference>
<feature type="domain" description="SIS" evidence="5">
    <location>
        <begin position="111"/>
        <end position="249"/>
    </location>
</feature>
<keyword evidence="7" id="KW-1185">Reference proteome</keyword>
<proteinExistence type="predicted"/>
<feature type="domain" description="HTH rpiR-type" evidence="4">
    <location>
        <begin position="1"/>
        <end position="77"/>
    </location>
</feature>
<keyword evidence="3" id="KW-0804">Transcription</keyword>
<dbReference type="SUPFAM" id="SSF53697">
    <property type="entry name" value="SIS domain"/>
    <property type="match status" value="1"/>
</dbReference>
<dbReference type="EMBL" id="JACOOO010000005">
    <property type="protein sequence ID" value="MBC5628232.1"/>
    <property type="molecule type" value="Genomic_DNA"/>
</dbReference>
<dbReference type="Pfam" id="PF01418">
    <property type="entry name" value="HTH_6"/>
    <property type="match status" value="1"/>
</dbReference>
<evidence type="ECO:0000259" key="4">
    <source>
        <dbReference type="PROSITE" id="PS51071"/>
    </source>
</evidence>
<gene>
    <name evidence="6" type="ORF">H8S20_04925</name>
</gene>
<reference evidence="6 7" key="1">
    <citation type="submission" date="2020-08" db="EMBL/GenBank/DDBJ databases">
        <title>Genome public.</title>
        <authorList>
            <person name="Liu C."/>
            <person name="Sun Q."/>
        </authorList>
    </citation>
    <scope>NUCLEOTIDE SEQUENCE [LARGE SCALE GENOMIC DNA]</scope>
    <source>
        <strain evidence="6 7">NSJ-6</strain>
    </source>
</reference>
<keyword evidence="2" id="KW-0238">DNA-binding</keyword>
<dbReference type="PROSITE" id="PS51071">
    <property type="entry name" value="HTH_RPIR"/>
    <property type="match status" value="1"/>
</dbReference>